<sequence length="90" mass="10191">MALAPRHRGRFDAKIHGQARPRIRRTWGEDARRLVNGTRTPSISFLLLSLSAWLSLVSESLCLNCQDGKHEIDEPRGLVSDHVRPVLVPR</sequence>
<protein>
    <submittedName>
        <fullName evidence="1">Uncharacterized protein</fullName>
    </submittedName>
</protein>
<comment type="caution">
    <text evidence="1">The sequence shown here is derived from an EMBL/GenBank/DDBJ whole genome shotgun (WGS) entry which is preliminary data.</text>
</comment>
<name>A0A179GX39_PURLI</name>
<evidence type="ECO:0000313" key="2">
    <source>
        <dbReference type="Proteomes" id="UP000078240"/>
    </source>
</evidence>
<evidence type="ECO:0000313" key="1">
    <source>
        <dbReference type="EMBL" id="OAQ82332.1"/>
    </source>
</evidence>
<reference evidence="1 2" key="1">
    <citation type="submission" date="2016-01" db="EMBL/GenBank/DDBJ databases">
        <title>Biosynthesis of antibiotic leucinostatins and their inhibition on Phytophthora in bio-control Purpureocillium lilacinum.</title>
        <authorList>
            <person name="Wang G."/>
            <person name="Liu Z."/>
            <person name="Lin R."/>
            <person name="Li E."/>
            <person name="Mao Z."/>
            <person name="Ling J."/>
            <person name="Yin W."/>
            <person name="Xie B."/>
        </authorList>
    </citation>
    <scope>NUCLEOTIDE SEQUENCE [LARGE SCALE GENOMIC DNA]</scope>
    <source>
        <strain evidence="1">PLBJ-1</strain>
    </source>
</reference>
<gene>
    <name evidence="1" type="ORF">VFPBJ_04916</name>
</gene>
<accession>A0A179GX39</accession>
<dbReference type="Proteomes" id="UP000078240">
    <property type="component" value="Unassembled WGS sequence"/>
</dbReference>
<dbReference type="EMBL" id="LSBH01000003">
    <property type="protein sequence ID" value="OAQ82332.1"/>
    <property type="molecule type" value="Genomic_DNA"/>
</dbReference>
<proteinExistence type="predicted"/>
<organism evidence="1 2">
    <name type="scientific">Purpureocillium lilacinum</name>
    <name type="common">Paecilomyces lilacinus</name>
    <dbReference type="NCBI Taxonomy" id="33203"/>
    <lineage>
        <taxon>Eukaryota</taxon>
        <taxon>Fungi</taxon>
        <taxon>Dikarya</taxon>
        <taxon>Ascomycota</taxon>
        <taxon>Pezizomycotina</taxon>
        <taxon>Sordariomycetes</taxon>
        <taxon>Hypocreomycetidae</taxon>
        <taxon>Hypocreales</taxon>
        <taxon>Ophiocordycipitaceae</taxon>
        <taxon>Purpureocillium</taxon>
    </lineage>
</organism>
<dbReference type="AlphaFoldDB" id="A0A179GX39"/>